<protein>
    <recommendedName>
        <fullName evidence="2">Nucleotidyl transferase AbiEii/AbiGii toxin family protein</fullName>
    </recommendedName>
</protein>
<name>A0A7C0VBA6_UNCW3</name>
<reference evidence="1" key="1">
    <citation type="journal article" date="2020" name="mSystems">
        <title>Genome- and Community-Level Interaction Insights into Carbon Utilization and Element Cycling Functions of Hydrothermarchaeota in Hydrothermal Sediment.</title>
        <authorList>
            <person name="Zhou Z."/>
            <person name="Liu Y."/>
            <person name="Xu W."/>
            <person name="Pan J."/>
            <person name="Luo Z.H."/>
            <person name="Li M."/>
        </authorList>
    </citation>
    <scope>NUCLEOTIDE SEQUENCE [LARGE SCALE GENOMIC DNA]</scope>
    <source>
        <strain evidence="1">HyVt-102</strain>
    </source>
</reference>
<organism evidence="1">
    <name type="scientific">candidate division WOR-3 bacterium</name>
    <dbReference type="NCBI Taxonomy" id="2052148"/>
    <lineage>
        <taxon>Bacteria</taxon>
        <taxon>Bacteria division WOR-3</taxon>
    </lineage>
</organism>
<dbReference type="Proteomes" id="UP000885847">
    <property type="component" value="Unassembled WGS sequence"/>
</dbReference>
<sequence length="142" mass="16250">MGGVAATLYGIPRMTADLDIVMELSRENIENLLRAMEKLDLKPAIPVAPEELLDEVKRKEWIEKKHMVVFSFVNPEHPFEVLDILINPPIPFKELYSRKNVFNAEGEPIPVVCIEDLIRLKTISGRKQDLSDIEILREIMNG</sequence>
<dbReference type="EMBL" id="DQWE01000320">
    <property type="protein sequence ID" value="HDI83472.1"/>
    <property type="molecule type" value="Genomic_DNA"/>
</dbReference>
<evidence type="ECO:0000313" key="1">
    <source>
        <dbReference type="EMBL" id="HDI83472.1"/>
    </source>
</evidence>
<gene>
    <name evidence="1" type="ORF">ENF18_06755</name>
</gene>
<proteinExistence type="predicted"/>
<accession>A0A7C0VBA6</accession>
<dbReference type="SUPFAM" id="SSF81301">
    <property type="entry name" value="Nucleotidyltransferase"/>
    <property type="match status" value="1"/>
</dbReference>
<evidence type="ECO:0008006" key="2">
    <source>
        <dbReference type="Google" id="ProtNLM"/>
    </source>
</evidence>
<dbReference type="Gene3D" id="3.30.460.40">
    <property type="match status" value="1"/>
</dbReference>
<dbReference type="InterPro" id="IPR043519">
    <property type="entry name" value="NT_sf"/>
</dbReference>
<comment type="caution">
    <text evidence="1">The sequence shown here is derived from an EMBL/GenBank/DDBJ whole genome shotgun (WGS) entry which is preliminary data.</text>
</comment>
<dbReference type="AlphaFoldDB" id="A0A7C0VBA6"/>